<dbReference type="Proteomes" id="UP000613743">
    <property type="component" value="Unassembled WGS sequence"/>
</dbReference>
<reference evidence="1" key="2">
    <citation type="submission" date="2020-09" db="EMBL/GenBank/DDBJ databases">
        <authorList>
            <person name="Sun Q."/>
            <person name="Ohkuma M."/>
        </authorList>
    </citation>
    <scope>NUCLEOTIDE SEQUENCE</scope>
    <source>
        <strain evidence="1">JCM 30804</strain>
    </source>
</reference>
<gene>
    <name evidence="1" type="ORF">GCM10009332_18430</name>
</gene>
<evidence type="ECO:0000313" key="1">
    <source>
        <dbReference type="EMBL" id="GGI81391.1"/>
    </source>
</evidence>
<dbReference type="RefSeq" id="WP_188920128.1">
    <property type="nucleotide sequence ID" value="NZ_BMPZ01000004.1"/>
</dbReference>
<comment type="caution">
    <text evidence="1">The sequence shown here is derived from an EMBL/GenBank/DDBJ whole genome shotgun (WGS) entry which is preliminary data.</text>
</comment>
<proteinExistence type="predicted"/>
<dbReference type="EMBL" id="BMPZ01000004">
    <property type="protein sequence ID" value="GGI81391.1"/>
    <property type="molecule type" value="Genomic_DNA"/>
</dbReference>
<accession>A0A917NAD1</accession>
<reference evidence="1" key="1">
    <citation type="journal article" date="2014" name="Int. J. Syst. Evol. Microbiol.">
        <title>Complete genome sequence of Corynebacterium casei LMG S-19264T (=DSM 44701T), isolated from a smear-ripened cheese.</title>
        <authorList>
            <consortium name="US DOE Joint Genome Institute (JGI-PGF)"/>
            <person name="Walter F."/>
            <person name="Albersmeier A."/>
            <person name="Kalinowski J."/>
            <person name="Ruckert C."/>
        </authorList>
    </citation>
    <scope>NUCLEOTIDE SEQUENCE</scope>
    <source>
        <strain evidence="1">JCM 30804</strain>
    </source>
</reference>
<dbReference type="Gene3D" id="3.30.70.2200">
    <property type="match status" value="1"/>
</dbReference>
<dbReference type="AlphaFoldDB" id="A0A917NAD1"/>
<dbReference type="PANTHER" id="PTHR40705">
    <property type="entry name" value="TRNA(ILE2) 2-AGMATINYLCYTIDINE SYNTHETASE TIAS"/>
    <property type="match status" value="1"/>
</dbReference>
<name>A0A917NAD1_9GAMM</name>
<protein>
    <submittedName>
        <fullName evidence="1">Uncharacterized protein</fullName>
    </submittedName>
</protein>
<evidence type="ECO:0000313" key="2">
    <source>
        <dbReference type="Proteomes" id="UP000613743"/>
    </source>
</evidence>
<keyword evidence="2" id="KW-1185">Reference proteome</keyword>
<dbReference type="PANTHER" id="PTHR40705:SF2">
    <property type="entry name" value="DUF1743 DOMAIN-CONTAINING PROTEIN"/>
    <property type="match status" value="1"/>
</dbReference>
<organism evidence="1 2">
    <name type="scientific">Shewanella gelidii</name>
    <dbReference type="NCBI Taxonomy" id="1642821"/>
    <lineage>
        <taxon>Bacteria</taxon>
        <taxon>Pseudomonadati</taxon>
        <taxon>Pseudomonadota</taxon>
        <taxon>Gammaproteobacteria</taxon>
        <taxon>Alteromonadales</taxon>
        <taxon>Shewanellaceae</taxon>
        <taxon>Shewanella</taxon>
    </lineage>
</organism>
<sequence>MNTWLICIDDTDDIDTKGTGEIAQEVAQKLVDAELGLVSPITRHQLYIHPDIPYTSHNSAMCFTLSSGSPCELIRSIAIEHLVAESALAADPGLAVVRLVDLEASPLAKAKLIQFGLEAKRQVKTKQQAYELAKDCHVSLSEHGGTGDGVIGALAGIGLRLTGQDGRMKGQVTLNGTATKNLAPTMLTVNSVLAASNLDAVVDIDGQTLPPESTLHLSGKLKAVFQNHQFVLPVYQNGQLWCNATRSQLKNH</sequence>